<feature type="region of interest" description="Disordered" evidence="1">
    <location>
        <begin position="15"/>
        <end position="51"/>
    </location>
</feature>
<gene>
    <name evidence="2" type="ORF">MNOR_LOCUS34802</name>
</gene>
<name>A0AAV2S9Q2_MEGNR</name>
<evidence type="ECO:0000313" key="2">
    <source>
        <dbReference type="EMBL" id="CAL4176506.1"/>
    </source>
</evidence>
<dbReference type="Proteomes" id="UP001497623">
    <property type="component" value="Unassembled WGS sequence"/>
</dbReference>
<proteinExistence type="predicted"/>
<protein>
    <submittedName>
        <fullName evidence="2">Uncharacterized protein</fullName>
    </submittedName>
</protein>
<evidence type="ECO:0000313" key="3">
    <source>
        <dbReference type="Proteomes" id="UP001497623"/>
    </source>
</evidence>
<reference evidence="2 3" key="1">
    <citation type="submission" date="2024-05" db="EMBL/GenBank/DDBJ databases">
        <authorList>
            <person name="Wallberg A."/>
        </authorList>
    </citation>
    <scope>NUCLEOTIDE SEQUENCE [LARGE SCALE GENOMIC DNA]</scope>
</reference>
<evidence type="ECO:0000256" key="1">
    <source>
        <dbReference type="SAM" id="MobiDB-lite"/>
    </source>
</evidence>
<accession>A0AAV2S9Q2</accession>
<feature type="compositionally biased region" description="Basic and acidic residues" evidence="1">
    <location>
        <begin position="41"/>
        <end position="51"/>
    </location>
</feature>
<sequence>MTSYIKGIVGYIRPEASSTPSSTPITTPTSSPSITPAQTPDDEHNKGKPEQQKGYVKWAASGLYSIGSTTVGTSVSSVKWVAGTTYNVGAGVVGTAGELKDLQQGGRNRQQKYTDVKDMQKERNQCMFCHLQHRSSTCYKFPTASARMKRVKELHHDICYSCLNVHTDPCKTFTGTSICNYISGKCCGQYEHRRYLCIRLGLNP</sequence>
<feature type="compositionally biased region" description="Low complexity" evidence="1">
    <location>
        <begin position="15"/>
        <end position="39"/>
    </location>
</feature>
<dbReference type="EMBL" id="CAXKWB010055040">
    <property type="protein sequence ID" value="CAL4176506.1"/>
    <property type="molecule type" value="Genomic_DNA"/>
</dbReference>
<organism evidence="2 3">
    <name type="scientific">Meganyctiphanes norvegica</name>
    <name type="common">Northern krill</name>
    <name type="synonym">Thysanopoda norvegica</name>
    <dbReference type="NCBI Taxonomy" id="48144"/>
    <lineage>
        <taxon>Eukaryota</taxon>
        <taxon>Metazoa</taxon>
        <taxon>Ecdysozoa</taxon>
        <taxon>Arthropoda</taxon>
        <taxon>Crustacea</taxon>
        <taxon>Multicrustacea</taxon>
        <taxon>Malacostraca</taxon>
        <taxon>Eumalacostraca</taxon>
        <taxon>Eucarida</taxon>
        <taxon>Euphausiacea</taxon>
        <taxon>Euphausiidae</taxon>
        <taxon>Meganyctiphanes</taxon>
    </lineage>
</organism>
<comment type="caution">
    <text evidence="2">The sequence shown here is derived from an EMBL/GenBank/DDBJ whole genome shotgun (WGS) entry which is preliminary data.</text>
</comment>
<dbReference type="AlphaFoldDB" id="A0AAV2S9Q2"/>
<keyword evidence="3" id="KW-1185">Reference proteome</keyword>